<name>A0A0W7X5N7_9ACTN</name>
<dbReference type="EMBL" id="LOCL01000032">
    <property type="protein sequence ID" value="KUF18039.1"/>
    <property type="molecule type" value="Genomic_DNA"/>
</dbReference>
<dbReference type="STRING" id="1765722.AT728_20620"/>
<dbReference type="Gene3D" id="3.40.605.10">
    <property type="entry name" value="Aldehyde Dehydrogenase, Chain A, domain 1"/>
    <property type="match status" value="1"/>
</dbReference>
<accession>A0A0W7X5N7</accession>
<dbReference type="Proteomes" id="UP000054804">
    <property type="component" value="Unassembled WGS sequence"/>
</dbReference>
<dbReference type="Gene3D" id="3.40.309.10">
    <property type="entry name" value="Aldehyde Dehydrogenase, Chain A, domain 2"/>
    <property type="match status" value="1"/>
</dbReference>
<protein>
    <submittedName>
        <fullName evidence="5">Aldehyde dehydrogenase</fullName>
    </submittedName>
</protein>
<comment type="caution">
    <text evidence="5">The sequence shown here is derived from an EMBL/GenBank/DDBJ whole genome shotgun (WGS) entry which is preliminary data.</text>
</comment>
<dbReference type="InterPro" id="IPR016161">
    <property type="entry name" value="Ald_DH/histidinol_DH"/>
</dbReference>
<reference evidence="5 6" key="1">
    <citation type="submission" date="2015-12" db="EMBL/GenBank/DDBJ databases">
        <title>Draft genome sequence of Streptomyces silvensis ATCC 53525, a producer of novel hormone antagonists.</title>
        <authorList>
            <person name="Johnston C.W."/>
            <person name="Li Y."/>
            <person name="Magarvey N.A."/>
        </authorList>
    </citation>
    <scope>NUCLEOTIDE SEQUENCE [LARGE SCALE GENOMIC DNA]</scope>
    <source>
        <strain evidence="5 6">ATCC 53525</strain>
    </source>
</reference>
<dbReference type="PANTHER" id="PTHR11699">
    <property type="entry name" value="ALDEHYDE DEHYDROGENASE-RELATED"/>
    <property type="match status" value="1"/>
</dbReference>
<evidence type="ECO:0000256" key="1">
    <source>
        <dbReference type="ARBA" id="ARBA00023002"/>
    </source>
</evidence>
<keyword evidence="6" id="KW-1185">Reference proteome</keyword>
<dbReference type="AlphaFoldDB" id="A0A0W7X5N7"/>
<evidence type="ECO:0000256" key="2">
    <source>
        <dbReference type="PROSITE-ProRule" id="PRU10007"/>
    </source>
</evidence>
<proteinExistence type="inferred from homology"/>
<feature type="active site" evidence="2">
    <location>
        <position position="232"/>
    </location>
</feature>
<dbReference type="InterPro" id="IPR016162">
    <property type="entry name" value="Ald_DH_N"/>
</dbReference>
<gene>
    <name evidence="5" type="ORF">AT728_20620</name>
</gene>
<evidence type="ECO:0000313" key="5">
    <source>
        <dbReference type="EMBL" id="KUF18039.1"/>
    </source>
</evidence>
<evidence type="ECO:0000259" key="4">
    <source>
        <dbReference type="Pfam" id="PF00171"/>
    </source>
</evidence>
<dbReference type="PROSITE" id="PS00070">
    <property type="entry name" value="ALDEHYDE_DEHYDR_CYS"/>
    <property type="match status" value="1"/>
</dbReference>
<dbReference type="RefSeq" id="WP_058847817.1">
    <property type="nucleotide sequence ID" value="NZ_LOCL01000032.1"/>
</dbReference>
<sequence>MTAAPALVESRNPADPADLIVQVPAPGAFAAVDTVERARDAQPGWHREGAAARSAALTAVAAAVEAAAGELADLAVREVGKPVTEARAEVARTVAICRYYAQAPYEPTGAVHDPAAGSGLLFTRRRPHGVAGLVTPWNFPFAIPSWKAAPALAAGNTVVLKPAPEATACARRLADIVRRAVPDGVFTALPGGPAEGNALLSVADVVSFTGSTPVGRAVVRAATARGVPVQAEMGGLNAAIVLPDADIDTAAAHIAAAVAGYAGQKCTATSRVIAVGGALGPLREALGAQLRTLRVGDPTDPATVCGPLIDERARDRVLGARAGLAELTGVTGPVTAAGDGWYTAPALVSDVPAGHRLLREEVFGPLAVLLPADDLTHAVRLTNSAAHGLVTSVHTASLDTALGALDHLDTGMIRVNAPSTGVDFHLPFGGTKESGHGPREQGRAALEFYTSGRTYTLGPAHEPGEAT</sequence>
<dbReference type="GO" id="GO:0016620">
    <property type="term" value="F:oxidoreductase activity, acting on the aldehyde or oxo group of donors, NAD or NADP as acceptor"/>
    <property type="evidence" value="ECO:0007669"/>
    <property type="project" value="InterPro"/>
</dbReference>
<keyword evidence="1 3" id="KW-0560">Oxidoreductase</keyword>
<dbReference type="OrthoDB" id="6882680at2"/>
<evidence type="ECO:0000313" key="6">
    <source>
        <dbReference type="Proteomes" id="UP000054804"/>
    </source>
</evidence>
<organism evidence="5 6">
    <name type="scientific">Streptomyces silvensis</name>
    <dbReference type="NCBI Taxonomy" id="1765722"/>
    <lineage>
        <taxon>Bacteria</taxon>
        <taxon>Bacillati</taxon>
        <taxon>Actinomycetota</taxon>
        <taxon>Actinomycetes</taxon>
        <taxon>Kitasatosporales</taxon>
        <taxon>Streptomycetaceae</taxon>
        <taxon>Streptomyces</taxon>
    </lineage>
</organism>
<dbReference type="SUPFAM" id="SSF53720">
    <property type="entry name" value="ALDH-like"/>
    <property type="match status" value="1"/>
</dbReference>
<dbReference type="PROSITE" id="PS00687">
    <property type="entry name" value="ALDEHYDE_DEHYDR_GLU"/>
    <property type="match status" value="1"/>
</dbReference>
<dbReference type="InterPro" id="IPR016160">
    <property type="entry name" value="Ald_DH_CS_CYS"/>
</dbReference>
<dbReference type="Pfam" id="PF00171">
    <property type="entry name" value="Aldedh"/>
    <property type="match status" value="1"/>
</dbReference>
<evidence type="ECO:0000256" key="3">
    <source>
        <dbReference type="RuleBase" id="RU003345"/>
    </source>
</evidence>
<comment type="similarity">
    <text evidence="3">Belongs to the aldehyde dehydrogenase family.</text>
</comment>
<dbReference type="InterPro" id="IPR015590">
    <property type="entry name" value="Aldehyde_DH_dom"/>
</dbReference>
<dbReference type="InterPro" id="IPR029510">
    <property type="entry name" value="Ald_DH_CS_GLU"/>
</dbReference>
<feature type="domain" description="Aldehyde dehydrogenase" evidence="4">
    <location>
        <begin position="8"/>
        <end position="452"/>
    </location>
</feature>
<dbReference type="InterPro" id="IPR016163">
    <property type="entry name" value="Ald_DH_C"/>
</dbReference>